<dbReference type="AlphaFoldDB" id="A0A0F9JCE0"/>
<gene>
    <name evidence="1" type="ORF">LCGC14_1470820</name>
</gene>
<evidence type="ECO:0000313" key="1">
    <source>
        <dbReference type="EMBL" id="KKM67469.1"/>
    </source>
</evidence>
<reference evidence="1" key="1">
    <citation type="journal article" date="2015" name="Nature">
        <title>Complex archaea that bridge the gap between prokaryotes and eukaryotes.</title>
        <authorList>
            <person name="Spang A."/>
            <person name="Saw J.H."/>
            <person name="Jorgensen S.L."/>
            <person name="Zaremba-Niedzwiedzka K."/>
            <person name="Martijn J."/>
            <person name="Lind A.E."/>
            <person name="van Eijk R."/>
            <person name="Schleper C."/>
            <person name="Guy L."/>
            <person name="Ettema T.J."/>
        </authorList>
    </citation>
    <scope>NUCLEOTIDE SEQUENCE</scope>
</reference>
<proteinExistence type="predicted"/>
<sequence length="74" mass="8631">MNEKRTINCQVCGKPRVILDSELAEIIENNYLRMDLDCEVKAKKLGLTYPFVIEDQGLMREYINKLRGVDIEIK</sequence>
<protein>
    <submittedName>
        <fullName evidence="1">Uncharacterized protein</fullName>
    </submittedName>
</protein>
<organism evidence="1">
    <name type="scientific">marine sediment metagenome</name>
    <dbReference type="NCBI Taxonomy" id="412755"/>
    <lineage>
        <taxon>unclassified sequences</taxon>
        <taxon>metagenomes</taxon>
        <taxon>ecological metagenomes</taxon>
    </lineage>
</organism>
<accession>A0A0F9JCE0</accession>
<comment type="caution">
    <text evidence="1">The sequence shown here is derived from an EMBL/GenBank/DDBJ whole genome shotgun (WGS) entry which is preliminary data.</text>
</comment>
<name>A0A0F9JCE0_9ZZZZ</name>
<dbReference type="EMBL" id="LAZR01010344">
    <property type="protein sequence ID" value="KKM67469.1"/>
    <property type="molecule type" value="Genomic_DNA"/>
</dbReference>